<proteinExistence type="predicted"/>
<reference evidence="1 2" key="1">
    <citation type="submission" date="2016-08" db="EMBL/GenBank/DDBJ databases">
        <authorList>
            <person name="Seilhamer J.J."/>
        </authorList>
    </citation>
    <scope>NUCLEOTIDE SEQUENCE [LARGE SCALE GENOMIC DNA]</scope>
    <source>
        <strain evidence="1 2">HBR26</strain>
    </source>
</reference>
<dbReference type="PANTHER" id="PTHR37017:SF11">
    <property type="entry name" value="ESTERASE_LIPASE_THIOESTERASE DOMAIN-CONTAINING PROTEIN"/>
    <property type="match status" value="1"/>
</dbReference>
<dbReference type="PANTHER" id="PTHR37017">
    <property type="entry name" value="AB HYDROLASE-1 DOMAIN-CONTAINING PROTEIN-RELATED"/>
    <property type="match status" value="1"/>
</dbReference>
<dbReference type="InterPro" id="IPR029058">
    <property type="entry name" value="AB_hydrolase_fold"/>
</dbReference>
<evidence type="ECO:0000313" key="1">
    <source>
        <dbReference type="EMBL" id="SCB58641.1"/>
    </source>
</evidence>
<dbReference type="AlphaFoldDB" id="A0A1C3Y2F1"/>
<sequence>MRRVLRTLGRISDAKGSLAAKAGTSSEHFTPPKLIRFGETRLPVFGRALGVAMALAAAASADPVRAAEQPEAVRNIVLVHGAFSDGSSWKDIIPLLQSRGYNVTAVQNPLTSLADDVAVTRR</sequence>
<dbReference type="EMBL" id="FMAJ01000005">
    <property type="protein sequence ID" value="SCB58641.1"/>
    <property type="molecule type" value="Genomic_DNA"/>
</dbReference>
<dbReference type="Proteomes" id="UP000198723">
    <property type="component" value="Unassembled WGS sequence"/>
</dbReference>
<evidence type="ECO:0008006" key="3">
    <source>
        <dbReference type="Google" id="ProtNLM"/>
    </source>
</evidence>
<organism evidence="1 2">
    <name type="scientific">Rhizobium aethiopicum</name>
    <dbReference type="NCBI Taxonomy" id="1138170"/>
    <lineage>
        <taxon>Bacteria</taxon>
        <taxon>Pseudomonadati</taxon>
        <taxon>Pseudomonadota</taxon>
        <taxon>Alphaproteobacteria</taxon>
        <taxon>Hyphomicrobiales</taxon>
        <taxon>Rhizobiaceae</taxon>
        <taxon>Rhizobium/Agrobacterium group</taxon>
        <taxon>Rhizobium</taxon>
    </lineage>
</organism>
<evidence type="ECO:0000313" key="2">
    <source>
        <dbReference type="Proteomes" id="UP000198723"/>
    </source>
</evidence>
<dbReference type="Gene3D" id="3.40.50.1820">
    <property type="entry name" value="alpha/beta hydrolase"/>
    <property type="match status" value="1"/>
</dbReference>
<dbReference type="SUPFAM" id="SSF53474">
    <property type="entry name" value="alpha/beta-Hydrolases"/>
    <property type="match status" value="1"/>
</dbReference>
<gene>
    <name evidence="1" type="ORF">GA0061105_105108</name>
</gene>
<protein>
    <recommendedName>
        <fullName evidence="3">Alpha/beta hydrolase family protein</fullName>
    </recommendedName>
</protein>
<dbReference type="STRING" id="1138170.GA0061105_105108"/>
<dbReference type="InterPro" id="IPR052897">
    <property type="entry name" value="Sec-Metab_Biosynth_Hydrolase"/>
</dbReference>
<accession>A0A1C3Y2F1</accession>
<name>A0A1C3Y2F1_9HYPH</name>